<protein>
    <recommendedName>
        <fullName evidence="5">DUF3575 domain-containing protein</fullName>
    </recommendedName>
</protein>
<accession>A0A8T9QAT5</accession>
<name>A0A8T9QAT5_9BACT</name>
<dbReference type="RefSeq" id="WP_244675988.1">
    <property type="nucleotide sequence ID" value="NZ_CP095046.1"/>
</dbReference>
<reference evidence="3" key="1">
    <citation type="submission" date="2022-04" db="EMBL/GenBank/DDBJ databases">
        <title>Hymenobacter sp. isolated from the air.</title>
        <authorList>
            <person name="Won M."/>
            <person name="Lee C.-M."/>
            <person name="Woen H.-Y."/>
            <person name="Kwon S.-W."/>
        </authorList>
    </citation>
    <scope>NUCLEOTIDE SEQUENCE</scope>
    <source>
        <strain evidence="3">5116S-3</strain>
    </source>
</reference>
<feature type="signal peptide" evidence="2">
    <location>
        <begin position="1"/>
        <end position="20"/>
    </location>
</feature>
<organism evidence="3 4">
    <name type="scientific">Hymenobacter cellulosilyticus</name>
    <dbReference type="NCBI Taxonomy" id="2932248"/>
    <lineage>
        <taxon>Bacteria</taxon>
        <taxon>Pseudomonadati</taxon>
        <taxon>Bacteroidota</taxon>
        <taxon>Cytophagia</taxon>
        <taxon>Cytophagales</taxon>
        <taxon>Hymenobacteraceae</taxon>
        <taxon>Hymenobacter</taxon>
    </lineage>
</organism>
<evidence type="ECO:0000256" key="1">
    <source>
        <dbReference type="SAM" id="MobiDB-lite"/>
    </source>
</evidence>
<keyword evidence="4" id="KW-1185">Reference proteome</keyword>
<evidence type="ECO:0000313" key="3">
    <source>
        <dbReference type="EMBL" id="UOQ72629.1"/>
    </source>
</evidence>
<dbReference type="KEGG" id="hcu:MUN79_01115"/>
<dbReference type="AlphaFoldDB" id="A0A8T9QAT5"/>
<gene>
    <name evidence="3" type="ORF">MUN79_01115</name>
</gene>
<keyword evidence="2" id="KW-0732">Signal</keyword>
<feature type="region of interest" description="Disordered" evidence="1">
    <location>
        <begin position="21"/>
        <end position="94"/>
    </location>
</feature>
<sequence>MKTLTTILLAATMTSGTVLAQTKTPARAARPAGATTPAARTTTAKTTTTTKPAPKPSAKPSTPVASKPAPKPEPAAVPAPTPTPAPSATKSADQTAAGELFRKGTTMANLGVGLGLGYGYYGTFKSSPALSLSVEHGVLDGIGPGTIGVGGLVGYKSYHYDYPSTNYKATWTNIIVAARGTYHYNIFQNPKLDTYGA</sequence>
<evidence type="ECO:0000256" key="2">
    <source>
        <dbReference type="SAM" id="SignalP"/>
    </source>
</evidence>
<feature type="compositionally biased region" description="Low complexity" evidence="1">
    <location>
        <begin position="22"/>
        <end position="68"/>
    </location>
</feature>
<feature type="compositionally biased region" description="Pro residues" evidence="1">
    <location>
        <begin position="69"/>
        <end position="85"/>
    </location>
</feature>
<dbReference type="Proteomes" id="UP000831796">
    <property type="component" value="Chromosome"/>
</dbReference>
<proteinExistence type="predicted"/>
<evidence type="ECO:0008006" key="5">
    <source>
        <dbReference type="Google" id="ProtNLM"/>
    </source>
</evidence>
<dbReference type="EMBL" id="CP095046">
    <property type="protein sequence ID" value="UOQ72629.1"/>
    <property type="molecule type" value="Genomic_DNA"/>
</dbReference>
<evidence type="ECO:0000313" key="4">
    <source>
        <dbReference type="Proteomes" id="UP000831796"/>
    </source>
</evidence>
<feature type="chain" id="PRO_5035826048" description="DUF3575 domain-containing protein" evidence="2">
    <location>
        <begin position="21"/>
        <end position="197"/>
    </location>
</feature>